<gene>
    <name evidence="2" type="ORF">IQ266_12460</name>
</gene>
<dbReference type="Pfam" id="PF01590">
    <property type="entry name" value="GAF"/>
    <property type="match status" value="2"/>
</dbReference>
<evidence type="ECO:0000313" key="2">
    <source>
        <dbReference type="EMBL" id="MBE9030543.1"/>
    </source>
</evidence>
<dbReference type="RefSeq" id="WP_264325372.1">
    <property type="nucleotide sequence ID" value="NZ_JADEXQ010000038.1"/>
</dbReference>
<dbReference type="SMART" id="SM00065">
    <property type="entry name" value="GAF"/>
    <property type="match status" value="4"/>
</dbReference>
<dbReference type="Gene3D" id="3.30.450.40">
    <property type="match status" value="3"/>
</dbReference>
<keyword evidence="3" id="KW-1185">Reference proteome</keyword>
<dbReference type="InterPro" id="IPR036890">
    <property type="entry name" value="HATPase_C_sf"/>
</dbReference>
<reference evidence="2" key="1">
    <citation type="submission" date="2020-10" db="EMBL/GenBank/DDBJ databases">
        <authorList>
            <person name="Castelo-Branco R."/>
            <person name="Eusebio N."/>
            <person name="Adriana R."/>
            <person name="Vieira A."/>
            <person name="Brugerolle De Fraissinette N."/>
            <person name="Rezende De Castro R."/>
            <person name="Schneider M.P."/>
            <person name="Vasconcelos V."/>
            <person name="Leao P.N."/>
        </authorList>
    </citation>
    <scope>NUCLEOTIDE SEQUENCE</scope>
    <source>
        <strain evidence="2">LEGE 11480</strain>
    </source>
</reference>
<feature type="domain" description="GAF" evidence="1">
    <location>
        <begin position="531"/>
        <end position="705"/>
    </location>
</feature>
<proteinExistence type="predicted"/>
<sequence length="934" mass="107343">MGPVKEPNIAEQLLVSLGHVLQTLREADDTQALIDTTLAYLKNQFAEHYGLIWLGLYDRLDHRLVGKGGILPKGSTETLKQRFNLTSGDLLEQVVMQQRPVAVADMRQESRARNWQQIADRQGIQGTMIFPLTHRGLCLGVIMLGCKTWGTFPNTQEKAALVMVMGEVAAILERVETDWQKQQIKRPDQPLLRLTDRLRSLTHLGQRLEAAIEESHKFIGGSRTSVYWYEPKQRYFWRRVSNQNRNASLLDSQSANSGITVQEVTPFYQSLLNDQLVTINREYSSVRSDIGQRLLNLLRAKSLMIAPILYQRELMGFISVEGSENRNWQVEEQQYLKATAQLLALAAPLEEMETVMQQSQLDNGLITDISQSLYSKTDWRQTVTRTAELLSKRLKSDRLIVILHNPETDQYDICYQTHPRNRRPLNKQLPPLSQLDHQLVERQSETLTIENWEDDLRLTTWRPILMELGIKSSMICSTSPGQALEGVLVIGNETCRSWTNAEANLFQIASQQLGLILHQWQLQRQQQQSQSLQTNLQQAVERMQGFNRTDELEWFALNSLSKVTESPLALLLAWFPGDTTAQVIRPNDLMDKRFNIQTEPIEIESDPLIQEILAQPGLNHREIDQLPSRTREWFQLKLKGNQPEAGRIMAMALHSHSNMASPIGIVLVADIGNRHWSDRHQLAFETLSHQLAWCRRSIRLGRRFHEQHNQLAQLSWYKQRHIEAASQSLSSGIQRLLDMKPSQDRLAITRQQQILRQMQDALAPLEQMLEGEFWEFQFKSDPMPLIGLLRRTLDRVDRVVKARQLWMQVHHDGNPLVLGDAKKLEFILYEILCGACQRSAISSRVDIWCRQVDSSWIEVAITDSSDLDNQLIEAINHGHSWDNLNPSPMDQREGRHLMICKMLAQSMGADFSIFPLEDQRIMSRIILPIADSSR</sequence>
<evidence type="ECO:0000313" key="3">
    <source>
        <dbReference type="Proteomes" id="UP000625316"/>
    </source>
</evidence>
<comment type="caution">
    <text evidence="2">The sequence shown here is derived from an EMBL/GenBank/DDBJ whole genome shotgun (WGS) entry which is preliminary data.</text>
</comment>
<dbReference type="InterPro" id="IPR003018">
    <property type="entry name" value="GAF"/>
</dbReference>
<feature type="domain" description="GAF" evidence="1">
    <location>
        <begin position="378"/>
        <end position="527"/>
    </location>
</feature>
<dbReference type="SUPFAM" id="SSF55874">
    <property type="entry name" value="ATPase domain of HSP90 chaperone/DNA topoisomerase II/histidine kinase"/>
    <property type="match status" value="1"/>
</dbReference>
<organism evidence="2 3">
    <name type="scientific">Romeriopsis navalis LEGE 11480</name>
    <dbReference type="NCBI Taxonomy" id="2777977"/>
    <lineage>
        <taxon>Bacteria</taxon>
        <taxon>Bacillati</taxon>
        <taxon>Cyanobacteriota</taxon>
        <taxon>Cyanophyceae</taxon>
        <taxon>Leptolyngbyales</taxon>
        <taxon>Leptolyngbyaceae</taxon>
        <taxon>Romeriopsis</taxon>
        <taxon>Romeriopsis navalis</taxon>
    </lineage>
</organism>
<dbReference type="EMBL" id="JADEXQ010000038">
    <property type="protein sequence ID" value="MBE9030543.1"/>
    <property type="molecule type" value="Genomic_DNA"/>
</dbReference>
<dbReference type="SUPFAM" id="SSF55781">
    <property type="entry name" value="GAF domain-like"/>
    <property type="match status" value="3"/>
</dbReference>
<dbReference type="InterPro" id="IPR029016">
    <property type="entry name" value="GAF-like_dom_sf"/>
</dbReference>
<evidence type="ECO:0000259" key="1">
    <source>
        <dbReference type="SMART" id="SM00065"/>
    </source>
</evidence>
<dbReference type="AlphaFoldDB" id="A0A928Z4N3"/>
<feature type="domain" description="GAF" evidence="1">
    <location>
        <begin position="29"/>
        <end position="182"/>
    </location>
</feature>
<feature type="domain" description="GAF" evidence="1">
    <location>
        <begin position="203"/>
        <end position="357"/>
    </location>
</feature>
<dbReference type="Pfam" id="PF13185">
    <property type="entry name" value="GAF_2"/>
    <property type="match status" value="1"/>
</dbReference>
<dbReference type="Proteomes" id="UP000625316">
    <property type="component" value="Unassembled WGS sequence"/>
</dbReference>
<name>A0A928Z4N3_9CYAN</name>
<accession>A0A928Z4N3</accession>
<protein>
    <submittedName>
        <fullName evidence="2">GAF domain-containing protein</fullName>
    </submittedName>
</protein>